<dbReference type="EMBL" id="CP029289">
    <property type="protein sequence ID" value="AWR95665.1"/>
    <property type="molecule type" value="Genomic_DNA"/>
</dbReference>
<dbReference type="InterPro" id="IPR015943">
    <property type="entry name" value="WD40/YVTN_repeat-like_dom_sf"/>
</dbReference>
<name>A0A2U9II54_9CREN</name>
<dbReference type="InterPro" id="IPR011047">
    <property type="entry name" value="Quinoprotein_ADH-like_sf"/>
</dbReference>
<dbReference type="Gene3D" id="2.130.10.10">
    <property type="entry name" value="YVTN repeat-like/Quinoprotein amine dehydrogenase"/>
    <property type="match status" value="1"/>
</dbReference>
<proteinExistence type="predicted"/>
<dbReference type="OrthoDB" id="8638at2157"/>
<evidence type="ECO:0000313" key="3">
    <source>
        <dbReference type="Proteomes" id="UP000248044"/>
    </source>
</evidence>
<sequence>MELKIIGLITAILFLISVSFFIVNSFQNQVQTQTPLQPITTVYTQYNGTYFPYEVKVTYYPGNMSNSNLGFPSDWIVTNYNQEFESVVPTSCTYLQQGVSWELPADSFGGGTPIPLSTPASMLPGASALGEKAALVFLTQDVGQPLGVTLADNLLFVEEDSGPGTILAVNPISGNVVWYATGLASMAMQDPIVWNGIVYVPVGDIGFTFTALEHALRNESSGVYRGSVYGGIYAFNASDGQLLWMRFTFGENMPDPVVYNGILAYATGSGCFVGLNATTGSTLWITKLPGYIDSMSSLNYYVGSNGTVLFIAGFTLLKYPYGILVAVNSENGKVVWQSQLPSTYVPFNTGMGDSPATVIQSSGIILKDTIANFRNGTVDTVMFAVNATNGNVLWAINLGRGYVPPAFKASMILANGNYAYVGIPSLGSVAKVSIATGKIIWETRLPDLGIPPTLPGGPRGAPVYYHGLLWVAAGSHIYVLNPDSGKVITMYYVGGRFGIVDPVISGGTIFLTNSYGWVIAIPLSQIYPDWNS</sequence>
<reference evidence="2 3" key="1">
    <citation type="submission" date="2018-05" db="EMBL/GenBank/DDBJ databases">
        <title>Complete Genome Sequences of Extremely Thermoacidophilic, Metal-Mobilizing Type-Strain Members of the Archaeal Family Sulfolobaceae: Acidianus brierleyi DSM-1651T, Acidianus sulfidivorans DSM-18786T, Metallosphaera hakonensis DSM-7519T, and Metallosphaera prunae DSM-10039T.</title>
        <authorList>
            <person name="Counts J.A."/>
            <person name="Kelly R.M."/>
        </authorList>
    </citation>
    <scope>NUCLEOTIDE SEQUENCE [LARGE SCALE GENOMIC DNA]</scope>
    <source>
        <strain evidence="2 3">DSM 1651</strain>
    </source>
</reference>
<protein>
    <submittedName>
        <fullName evidence="2">Pyrrolo-quinoline quinone</fullName>
    </submittedName>
</protein>
<dbReference type="Pfam" id="PF13360">
    <property type="entry name" value="PQQ_2"/>
    <property type="match status" value="1"/>
</dbReference>
<dbReference type="SMART" id="SM00564">
    <property type="entry name" value="PQQ"/>
    <property type="match status" value="7"/>
</dbReference>
<dbReference type="AlphaFoldDB" id="A0A2U9II54"/>
<dbReference type="SUPFAM" id="SSF50998">
    <property type="entry name" value="Quinoprotein alcohol dehydrogenase-like"/>
    <property type="match status" value="1"/>
</dbReference>
<dbReference type="PANTHER" id="PTHR34512:SF30">
    <property type="entry name" value="OUTER MEMBRANE PROTEIN ASSEMBLY FACTOR BAMB"/>
    <property type="match status" value="1"/>
</dbReference>
<organism evidence="2 3">
    <name type="scientific">Acidianus brierleyi</name>
    <dbReference type="NCBI Taxonomy" id="41673"/>
    <lineage>
        <taxon>Archaea</taxon>
        <taxon>Thermoproteota</taxon>
        <taxon>Thermoprotei</taxon>
        <taxon>Sulfolobales</taxon>
        <taxon>Sulfolobaceae</taxon>
        <taxon>Acidianus</taxon>
    </lineage>
</organism>
<accession>A0A2U9II54</accession>
<evidence type="ECO:0000313" key="2">
    <source>
        <dbReference type="EMBL" id="AWR95665.1"/>
    </source>
</evidence>
<dbReference type="Proteomes" id="UP000248044">
    <property type="component" value="Chromosome"/>
</dbReference>
<dbReference type="PANTHER" id="PTHR34512">
    <property type="entry name" value="CELL SURFACE PROTEIN"/>
    <property type="match status" value="1"/>
</dbReference>
<gene>
    <name evidence="2" type="ORF">DFR85_14790</name>
</gene>
<dbReference type="KEGG" id="abri:DFR85_14790"/>
<evidence type="ECO:0000259" key="1">
    <source>
        <dbReference type="Pfam" id="PF13360"/>
    </source>
</evidence>
<keyword evidence="3" id="KW-1185">Reference proteome</keyword>
<dbReference type="InterPro" id="IPR002372">
    <property type="entry name" value="PQQ_rpt_dom"/>
</dbReference>
<dbReference type="InterPro" id="IPR018391">
    <property type="entry name" value="PQQ_b-propeller_rpt"/>
</dbReference>
<feature type="domain" description="Pyrrolo-quinoline quinone repeat" evidence="1">
    <location>
        <begin position="223"/>
        <end position="394"/>
    </location>
</feature>